<dbReference type="InterPro" id="IPR021211">
    <property type="entry name" value="SAM35"/>
</dbReference>
<protein>
    <recommendedName>
        <fullName evidence="6">Mitochondrial outer membrane protein</fullName>
    </recommendedName>
</protein>
<dbReference type="Pfam" id="PF17171">
    <property type="entry name" value="GST_C_6"/>
    <property type="match status" value="1"/>
</dbReference>
<dbReference type="EMBL" id="JAPUFD010000007">
    <property type="protein sequence ID" value="MDI1488579.1"/>
    <property type="molecule type" value="Genomic_DNA"/>
</dbReference>
<evidence type="ECO:0000256" key="1">
    <source>
        <dbReference type="SAM" id="MobiDB-lite"/>
    </source>
</evidence>
<dbReference type="PANTHER" id="PTHR12289">
    <property type="entry name" value="METAXIN RELATED"/>
    <property type="match status" value="1"/>
</dbReference>
<accession>A0AA43TUR9</accession>
<dbReference type="GO" id="GO:0001401">
    <property type="term" value="C:SAM complex"/>
    <property type="evidence" value="ECO:0007669"/>
    <property type="project" value="TreeGrafter"/>
</dbReference>
<evidence type="ECO:0000259" key="3">
    <source>
        <dbReference type="Pfam" id="PF17172"/>
    </source>
</evidence>
<evidence type="ECO:0000313" key="5">
    <source>
        <dbReference type="Proteomes" id="UP001161017"/>
    </source>
</evidence>
<dbReference type="AlphaFoldDB" id="A0AA43TUR9"/>
<comment type="caution">
    <text evidence="4">The sequence shown here is derived from an EMBL/GenBank/DDBJ whole genome shotgun (WGS) entry which is preliminary data.</text>
</comment>
<dbReference type="Proteomes" id="UP001161017">
    <property type="component" value="Unassembled WGS sequence"/>
</dbReference>
<name>A0AA43TUR9_9LECA</name>
<evidence type="ECO:0000259" key="2">
    <source>
        <dbReference type="Pfam" id="PF17171"/>
    </source>
</evidence>
<dbReference type="GO" id="GO:0007005">
    <property type="term" value="P:mitochondrion organization"/>
    <property type="evidence" value="ECO:0007669"/>
    <property type="project" value="TreeGrafter"/>
</dbReference>
<dbReference type="PANTHER" id="PTHR12289:SF44">
    <property type="entry name" value="OUTER MEMBRANE PROTEIN (SAM35), PUTATIVE (AFU_ORTHOLOGUE AFUA_1G13180)-RELATED"/>
    <property type="match status" value="1"/>
</dbReference>
<dbReference type="Pfam" id="PF17172">
    <property type="entry name" value="GST_N_4"/>
    <property type="match status" value="1"/>
</dbReference>
<evidence type="ECO:0000313" key="4">
    <source>
        <dbReference type="EMBL" id="MDI1488579.1"/>
    </source>
</evidence>
<dbReference type="InterPro" id="IPR012336">
    <property type="entry name" value="Thioredoxin-like_fold"/>
</dbReference>
<feature type="region of interest" description="Disordered" evidence="1">
    <location>
        <begin position="1"/>
        <end position="36"/>
    </location>
</feature>
<organism evidence="4 5">
    <name type="scientific">Ramalina farinacea</name>
    <dbReference type="NCBI Taxonomy" id="258253"/>
    <lineage>
        <taxon>Eukaryota</taxon>
        <taxon>Fungi</taxon>
        <taxon>Dikarya</taxon>
        <taxon>Ascomycota</taxon>
        <taxon>Pezizomycotina</taxon>
        <taxon>Lecanoromycetes</taxon>
        <taxon>OSLEUM clade</taxon>
        <taxon>Lecanoromycetidae</taxon>
        <taxon>Lecanorales</taxon>
        <taxon>Lecanorineae</taxon>
        <taxon>Ramalinaceae</taxon>
        <taxon>Ramalina</taxon>
    </lineage>
</organism>
<gene>
    <name evidence="4" type="ORF">OHK93_007854</name>
</gene>
<dbReference type="InterPro" id="IPR033468">
    <property type="entry name" value="Metaxin_GST"/>
</dbReference>
<dbReference type="Pfam" id="PF10806">
    <property type="entry name" value="SAM35"/>
    <property type="match status" value="1"/>
</dbReference>
<reference evidence="4" key="1">
    <citation type="journal article" date="2023" name="Genome Biol. Evol.">
        <title>First Whole Genome Sequence and Flow Cytometry Genome Size Data for the Lichen-Forming Fungus Ramalina farinacea (Ascomycota).</title>
        <authorList>
            <person name="Llewellyn T."/>
            <person name="Mian S."/>
            <person name="Hill R."/>
            <person name="Leitch I.J."/>
            <person name="Gaya E."/>
        </authorList>
    </citation>
    <scope>NUCLEOTIDE SEQUENCE</scope>
    <source>
        <strain evidence="4">LIQ254RAFAR</strain>
    </source>
</reference>
<feature type="domain" description="Thioredoxin-like fold" evidence="3">
    <location>
        <begin position="90"/>
        <end position="200"/>
    </location>
</feature>
<proteinExistence type="predicted"/>
<feature type="region of interest" description="Disordered" evidence="1">
    <location>
        <begin position="132"/>
        <end position="170"/>
    </location>
</feature>
<feature type="domain" description="Metaxin glutathione S-transferase" evidence="2">
    <location>
        <begin position="253"/>
        <end position="317"/>
    </location>
</feature>
<keyword evidence="5" id="KW-1185">Reference proteome</keyword>
<evidence type="ECO:0008006" key="6">
    <source>
        <dbReference type="Google" id="ProtNLM"/>
    </source>
</evidence>
<sequence length="322" mass="36032">MPKDASAPTLAATDPANHARTSAGHAESQPSRAPRLKTPEIVKRVFDRFPLRTYEACELPQGRTSSRDEHALFVFTTQADAKAGRSSYNPGCLKWQAYLRFQGLDFVTVPSNNHASPSGALPYLLPAEATSSGRAPIPSTRLQRWLKDGDQSGAKRPQDRGSGEGRPSADNQMRYDAYLSLLDHKIRNAYLYTLYLCPSNFDSIARPLYVDPSTSNSLARLTVSIQLRDAAQAELLKQAATIDAEVLYQGSCQAFEALSELLGEGRYFFDEQKPGLFDASVFAYTNILLDETKTWKETRMLEDLRQFGNLVKHRERLLQQYF</sequence>
<dbReference type="InterPro" id="IPR050931">
    <property type="entry name" value="Mito_Protein_Transport_Metaxin"/>
</dbReference>